<dbReference type="EMBL" id="CAUYUJ010018283">
    <property type="protein sequence ID" value="CAK0882316.1"/>
    <property type="molecule type" value="Genomic_DNA"/>
</dbReference>
<comment type="caution">
    <text evidence="2">The sequence shown here is derived from an EMBL/GenBank/DDBJ whole genome shotgun (WGS) entry which is preliminary data.</text>
</comment>
<keyword evidence="3" id="KW-1185">Reference proteome</keyword>
<evidence type="ECO:0000256" key="1">
    <source>
        <dbReference type="SAM" id="MobiDB-lite"/>
    </source>
</evidence>
<feature type="compositionally biased region" description="Low complexity" evidence="1">
    <location>
        <begin position="188"/>
        <end position="208"/>
    </location>
</feature>
<dbReference type="Proteomes" id="UP001189429">
    <property type="component" value="Unassembled WGS sequence"/>
</dbReference>
<feature type="compositionally biased region" description="Pro residues" evidence="1">
    <location>
        <begin position="209"/>
        <end position="220"/>
    </location>
</feature>
<feature type="region of interest" description="Disordered" evidence="1">
    <location>
        <begin position="187"/>
        <end position="220"/>
    </location>
</feature>
<sequence>DTVPGTFTEEVVTQIEKADKNRKPGSSSLRELLYMGHGMKPGTKWPQHGKRRPVFKASLTDAYGLAGARLAHVVVELNSKREWQVNWSLSSIFKLLPEDDGQEKTEVEHRPSGTKATIDNAIPVGTEWRIEEPWSELSAVLKYSRTTVPLAELFEEAAVQGWLSHTATERFAASVARANIQFLPPPAAADAAPAAAAAPAGAAAGSGDAPPPPPGRPARE</sequence>
<evidence type="ECO:0000313" key="3">
    <source>
        <dbReference type="Proteomes" id="UP001189429"/>
    </source>
</evidence>
<gene>
    <name evidence="2" type="ORF">PCOR1329_LOCUS64876</name>
</gene>
<proteinExistence type="predicted"/>
<feature type="non-terminal residue" evidence="2">
    <location>
        <position position="1"/>
    </location>
</feature>
<accession>A0ABN9W810</accession>
<name>A0ABN9W810_9DINO</name>
<evidence type="ECO:0000313" key="2">
    <source>
        <dbReference type="EMBL" id="CAK0882316.1"/>
    </source>
</evidence>
<reference evidence="2" key="1">
    <citation type="submission" date="2023-10" db="EMBL/GenBank/DDBJ databases">
        <authorList>
            <person name="Chen Y."/>
            <person name="Shah S."/>
            <person name="Dougan E. K."/>
            <person name="Thang M."/>
            <person name="Chan C."/>
        </authorList>
    </citation>
    <scope>NUCLEOTIDE SEQUENCE [LARGE SCALE GENOMIC DNA]</scope>
</reference>
<organism evidence="2 3">
    <name type="scientific">Prorocentrum cordatum</name>
    <dbReference type="NCBI Taxonomy" id="2364126"/>
    <lineage>
        <taxon>Eukaryota</taxon>
        <taxon>Sar</taxon>
        <taxon>Alveolata</taxon>
        <taxon>Dinophyceae</taxon>
        <taxon>Prorocentrales</taxon>
        <taxon>Prorocentraceae</taxon>
        <taxon>Prorocentrum</taxon>
    </lineage>
</organism>
<protein>
    <submittedName>
        <fullName evidence="2">Uncharacterized protein</fullName>
    </submittedName>
</protein>